<dbReference type="Proteomes" id="UP000320333">
    <property type="component" value="Unassembled WGS sequence"/>
</dbReference>
<evidence type="ECO:0000313" key="3">
    <source>
        <dbReference type="Proteomes" id="UP000320333"/>
    </source>
</evidence>
<comment type="caution">
    <text evidence="2">The sequence shown here is derived from an EMBL/GenBank/DDBJ whole genome shotgun (WGS) entry which is preliminary data.</text>
</comment>
<name>A0A507FI84_9FUNG</name>
<dbReference type="EMBL" id="QEAP01000057">
    <property type="protein sequence ID" value="TPX76119.1"/>
    <property type="molecule type" value="Genomic_DNA"/>
</dbReference>
<gene>
    <name evidence="2" type="ORF">CcCBS67573_g02615</name>
</gene>
<evidence type="ECO:0000256" key="1">
    <source>
        <dbReference type="SAM" id="MobiDB-lite"/>
    </source>
</evidence>
<dbReference type="OrthoDB" id="2148342at2759"/>
<reference evidence="2 3" key="1">
    <citation type="journal article" date="2019" name="Sci. Rep.">
        <title>Comparative genomics of chytrid fungi reveal insights into the obligate biotrophic and pathogenic lifestyle of Synchytrium endobioticum.</title>
        <authorList>
            <person name="van de Vossenberg B.T.L.H."/>
            <person name="Warris S."/>
            <person name="Nguyen H.D.T."/>
            <person name="van Gent-Pelzer M.P.E."/>
            <person name="Joly D.L."/>
            <person name="van de Geest H.C."/>
            <person name="Bonants P.J.M."/>
            <person name="Smith D.S."/>
            <person name="Levesque C.A."/>
            <person name="van der Lee T.A.J."/>
        </authorList>
    </citation>
    <scope>NUCLEOTIDE SEQUENCE [LARGE SCALE GENOMIC DNA]</scope>
    <source>
        <strain evidence="2 3">CBS 675.73</strain>
    </source>
</reference>
<evidence type="ECO:0000313" key="2">
    <source>
        <dbReference type="EMBL" id="TPX76119.1"/>
    </source>
</evidence>
<accession>A0A507FI84</accession>
<feature type="region of interest" description="Disordered" evidence="1">
    <location>
        <begin position="200"/>
        <end position="290"/>
    </location>
</feature>
<keyword evidence="3" id="KW-1185">Reference proteome</keyword>
<dbReference type="AlphaFoldDB" id="A0A507FI84"/>
<sequence length="557" mass="60579">MNLSESIENEALRAVDAILSYWDVSYFQNATQETGFAPVAPTYFNAKKNEFAAPDSVVTQSAKVTPKDASVLTVPSLEQESVDTEVADTDEAITHEPEISDVPEAEVEAVEVEADVGVVDVAEVADATDNIDSGESAEVTEVVEVPDAVKAVEAAVAVEATTVPDTTEGVADTAEAAQVVEDAEAIIDASKAQEAIETTLEVSPQDAMGENSEETTDIPATNNQDMTAQDNEPSNINVSDNESEVPQAEEKHAETPPTKRSTTSELPPPAKLKPNSIRQTPSNLAHKVGKGGAGWWKYETEHRGTDLAACRVQFLTKWSTPTPASPIPRANAAVWFTYEQLSEDRVKELTPLLINEIGSQTNEDVIHHATVTYRFEHNHLSHKLAIPRNFNQLPLVLLRESKAQNNSDGGQSFAAGFRLSAPFLRIPEIIASSLLISKAVESEMLLKKAPKKAKPADDVASDTLASNPQRVNGNGISLEILQELVRTENYPVWTAKQVMMRGHLQPAQIAQIPAQDEELFAKLELKAREDDDARLLKIEARKQIRMTSRGANALQEQ</sequence>
<organism evidence="2 3">
    <name type="scientific">Chytriomyces confervae</name>
    <dbReference type="NCBI Taxonomy" id="246404"/>
    <lineage>
        <taxon>Eukaryota</taxon>
        <taxon>Fungi</taxon>
        <taxon>Fungi incertae sedis</taxon>
        <taxon>Chytridiomycota</taxon>
        <taxon>Chytridiomycota incertae sedis</taxon>
        <taxon>Chytridiomycetes</taxon>
        <taxon>Chytridiales</taxon>
        <taxon>Chytriomycetaceae</taxon>
        <taxon>Chytriomyces</taxon>
    </lineage>
</organism>
<feature type="compositionally biased region" description="Polar residues" evidence="1">
    <location>
        <begin position="218"/>
        <end position="240"/>
    </location>
</feature>
<proteinExistence type="predicted"/>
<protein>
    <submittedName>
        <fullName evidence="2">Uncharacterized protein</fullName>
    </submittedName>
</protein>